<organism evidence="5 6">
    <name type="scientific">Thalassotalea litorea</name>
    <dbReference type="NCBI Taxonomy" id="2020715"/>
    <lineage>
        <taxon>Bacteria</taxon>
        <taxon>Pseudomonadati</taxon>
        <taxon>Pseudomonadota</taxon>
        <taxon>Gammaproteobacteria</taxon>
        <taxon>Alteromonadales</taxon>
        <taxon>Colwelliaceae</taxon>
        <taxon>Thalassotalea</taxon>
    </lineage>
</organism>
<keyword evidence="3 4" id="KW-0238">DNA-binding</keyword>
<reference evidence="5 6" key="1">
    <citation type="submission" date="2019-05" db="EMBL/GenBank/DDBJ databases">
        <title>Genome sequences of Thalassotalea litorea 1K03283.</title>
        <authorList>
            <person name="Zhang D."/>
        </authorList>
    </citation>
    <scope>NUCLEOTIDE SEQUENCE [LARGE SCALE GENOMIC DNA]</scope>
    <source>
        <strain evidence="5 6">MCCC 1K03283</strain>
    </source>
</reference>
<dbReference type="GO" id="GO:0003697">
    <property type="term" value="F:single-stranded DNA binding"/>
    <property type="evidence" value="ECO:0007669"/>
    <property type="project" value="UniProtKB-UniRule"/>
</dbReference>
<comment type="caution">
    <text evidence="5">The sequence shown here is derived from an EMBL/GenBank/DDBJ whole genome shotgun (WGS) entry which is preliminary data.</text>
</comment>
<name>A0A5R9IN08_9GAMM</name>
<evidence type="ECO:0000313" key="6">
    <source>
        <dbReference type="Proteomes" id="UP000307790"/>
    </source>
</evidence>
<dbReference type="PROSITE" id="PS50935">
    <property type="entry name" value="SSB"/>
    <property type="match status" value="1"/>
</dbReference>
<keyword evidence="1 4" id="KW-0639">Primosome</keyword>
<dbReference type="InterPro" id="IPR000424">
    <property type="entry name" value="Primosome_PriB/ssb"/>
</dbReference>
<dbReference type="SUPFAM" id="SSF50249">
    <property type="entry name" value="Nucleic acid-binding proteins"/>
    <property type="match status" value="1"/>
</dbReference>
<dbReference type="OrthoDB" id="9180733at2"/>
<evidence type="ECO:0000256" key="4">
    <source>
        <dbReference type="HAMAP-Rule" id="MF_00720"/>
    </source>
</evidence>
<keyword evidence="6" id="KW-1185">Reference proteome</keyword>
<evidence type="ECO:0000256" key="2">
    <source>
        <dbReference type="ARBA" id="ARBA00022705"/>
    </source>
</evidence>
<comment type="subunit">
    <text evidence="4">Homodimer. Interacts with PriA and DnaT. Component of the replication restart primosome. Primosome assembly occurs via a 'hand-off' mechanism. PriA binds to replication forks, subsequently PriB then DnaT bind; DnaT then displaces ssDNA to generate the helicase loading substrate.</text>
</comment>
<comment type="function">
    <text evidence="4">Involved in the restart of stalled replication forks, which reloads the replicative helicase on sites other than the origin of replication; the PriA-PriB pathway is the major replication restart pathway. During primosome assembly it facilitates complex formation between PriA and DnaT on DNA; stabilizes PriA on DNA. Stimulates the DNA unwinding activity of PriA helicase.</text>
</comment>
<dbReference type="InterPro" id="IPR023646">
    <property type="entry name" value="Prisomal_replication_PriB"/>
</dbReference>
<dbReference type="RefSeq" id="WP_138318729.1">
    <property type="nucleotide sequence ID" value="NZ_VCBC01000004.1"/>
</dbReference>
<dbReference type="PIRSF" id="PIRSF003135">
    <property type="entry name" value="Primosomal_n"/>
    <property type="match status" value="1"/>
</dbReference>
<dbReference type="Gene3D" id="2.40.50.140">
    <property type="entry name" value="Nucleic acid-binding proteins"/>
    <property type="match status" value="1"/>
</dbReference>
<accession>A0A5R9IN08</accession>
<dbReference type="EMBL" id="VCBC01000004">
    <property type="protein sequence ID" value="TLU66662.1"/>
    <property type="molecule type" value="Genomic_DNA"/>
</dbReference>
<evidence type="ECO:0000313" key="5">
    <source>
        <dbReference type="EMBL" id="TLU66662.1"/>
    </source>
</evidence>
<dbReference type="Proteomes" id="UP000307790">
    <property type="component" value="Unassembled WGS sequence"/>
</dbReference>
<sequence>MTDNCLELIGEVIKPPKLSTSPAGIHHCQFVIDHRSMQTEDGLTRNAFVRMQVVVTGEQSQSLTRDLTAGINVKVRGFINRHESRNGNPILVLHAQQIEMIN</sequence>
<evidence type="ECO:0000256" key="1">
    <source>
        <dbReference type="ARBA" id="ARBA00022515"/>
    </source>
</evidence>
<protein>
    <recommendedName>
        <fullName evidence="4">Replication restart protein PriB</fullName>
    </recommendedName>
</protein>
<comment type="similarity">
    <text evidence="4">Belongs to the PriB family.</text>
</comment>
<dbReference type="GO" id="GO:1990077">
    <property type="term" value="C:primosome complex"/>
    <property type="evidence" value="ECO:0007669"/>
    <property type="project" value="UniProtKB-UniRule"/>
</dbReference>
<dbReference type="NCBIfam" id="TIGR04418">
    <property type="entry name" value="PriB_gamma"/>
    <property type="match status" value="1"/>
</dbReference>
<proteinExistence type="inferred from homology"/>
<keyword evidence="2 4" id="KW-0235">DNA replication</keyword>
<dbReference type="GO" id="GO:0006269">
    <property type="term" value="P:DNA replication, synthesis of primer"/>
    <property type="evidence" value="ECO:0007669"/>
    <property type="project" value="UniProtKB-KW"/>
</dbReference>
<dbReference type="Pfam" id="PF22657">
    <property type="entry name" value="SSB_1"/>
    <property type="match status" value="1"/>
</dbReference>
<dbReference type="InterPro" id="IPR012340">
    <property type="entry name" value="NA-bd_OB-fold"/>
</dbReference>
<evidence type="ECO:0000256" key="3">
    <source>
        <dbReference type="ARBA" id="ARBA00023125"/>
    </source>
</evidence>
<dbReference type="HAMAP" id="MF_00720">
    <property type="entry name" value="PriB"/>
    <property type="match status" value="1"/>
</dbReference>
<gene>
    <name evidence="4 5" type="primary">priB</name>
    <name evidence="5" type="ORF">FE810_03880</name>
</gene>
<dbReference type="AlphaFoldDB" id="A0A5R9IN08"/>